<gene>
    <name evidence="1" type="ORF">AVEN_124965_1</name>
</gene>
<evidence type="ECO:0000313" key="2">
    <source>
        <dbReference type="Proteomes" id="UP000499080"/>
    </source>
</evidence>
<keyword evidence="2" id="KW-1185">Reference proteome</keyword>
<protein>
    <submittedName>
        <fullName evidence="1">Uncharacterized protein</fullName>
    </submittedName>
</protein>
<accession>A0A4Y2PVS5</accession>
<evidence type="ECO:0000313" key="1">
    <source>
        <dbReference type="EMBL" id="GBN55329.1"/>
    </source>
</evidence>
<dbReference type="OrthoDB" id="6464136at2759"/>
<reference evidence="1 2" key="1">
    <citation type="journal article" date="2019" name="Sci. Rep.">
        <title>Orb-weaving spider Araneus ventricosus genome elucidates the spidroin gene catalogue.</title>
        <authorList>
            <person name="Kono N."/>
            <person name="Nakamura H."/>
            <person name="Ohtoshi R."/>
            <person name="Moran D.A.P."/>
            <person name="Shinohara A."/>
            <person name="Yoshida Y."/>
            <person name="Fujiwara M."/>
            <person name="Mori M."/>
            <person name="Tomita M."/>
            <person name="Arakawa K."/>
        </authorList>
    </citation>
    <scope>NUCLEOTIDE SEQUENCE [LARGE SCALE GENOMIC DNA]</scope>
</reference>
<comment type="caution">
    <text evidence="1">The sequence shown here is derived from an EMBL/GenBank/DDBJ whole genome shotgun (WGS) entry which is preliminary data.</text>
</comment>
<dbReference type="Proteomes" id="UP000499080">
    <property type="component" value="Unassembled WGS sequence"/>
</dbReference>
<sequence length="97" mass="10748">MYAISLMVKESSQVDTGIEPCALEKTSALENSELKPKAAPLVRNPLVWSYCKRLGMDAKLVFPNGARIVIVNGVPFVKSKEVYMFCQALKLKADMLL</sequence>
<proteinExistence type="predicted"/>
<dbReference type="AlphaFoldDB" id="A0A4Y2PVS5"/>
<name>A0A4Y2PVS5_ARAVE</name>
<dbReference type="EMBL" id="BGPR01217470">
    <property type="protein sequence ID" value="GBN55329.1"/>
    <property type="molecule type" value="Genomic_DNA"/>
</dbReference>
<organism evidence="1 2">
    <name type="scientific">Araneus ventricosus</name>
    <name type="common">Orbweaver spider</name>
    <name type="synonym">Epeira ventricosa</name>
    <dbReference type="NCBI Taxonomy" id="182803"/>
    <lineage>
        <taxon>Eukaryota</taxon>
        <taxon>Metazoa</taxon>
        <taxon>Ecdysozoa</taxon>
        <taxon>Arthropoda</taxon>
        <taxon>Chelicerata</taxon>
        <taxon>Arachnida</taxon>
        <taxon>Araneae</taxon>
        <taxon>Araneomorphae</taxon>
        <taxon>Entelegynae</taxon>
        <taxon>Araneoidea</taxon>
        <taxon>Araneidae</taxon>
        <taxon>Araneus</taxon>
    </lineage>
</organism>